<evidence type="ECO:0000313" key="1">
    <source>
        <dbReference type="EMBL" id="MPC52321.1"/>
    </source>
</evidence>
<dbReference type="AlphaFoldDB" id="A0A5B7FXS5"/>
<reference evidence="1 2" key="1">
    <citation type="submission" date="2019-05" db="EMBL/GenBank/DDBJ databases">
        <title>Another draft genome of Portunus trituberculatus and its Hox gene families provides insights of decapod evolution.</title>
        <authorList>
            <person name="Jeong J.-H."/>
            <person name="Song I."/>
            <person name="Kim S."/>
            <person name="Choi T."/>
            <person name="Kim D."/>
            <person name="Ryu S."/>
            <person name="Kim W."/>
        </authorList>
    </citation>
    <scope>NUCLEOTIDE SEQUENCE [LARGE SCALE GENOMIC DNA]</scope>
    <source>
        <tissue evidence="1">Muscle</tissue>
    </source>
</reference>
<protein>
    <submittedName>
        <fullName evidence="1">Uncharacterized protein</fullName>
    </submittedName>
</protein>
<dbReference type="Proteomes" id="UP000324222">
    <property type="component" value="Unassembled WGS sequence"/>
</dbReference>
<keyword evidence="2" id="KW-1185">Reference proteome</keyword>
<dbReference type="EMBL" id="VSRR010010783">
    <property type="protein sequence ID" value="MPC52321.1"/>
    <property type="molecule type" value="Genomic_DNA"/>
</dbReference>
<organism evidence="1 2">
    <name type="scientific">Portunus trituberculatus</name>
    <name type="common">Swimming crab</name>
    <name type="synonym">Neptunus trituberculatus</name>
    <dbReference type="NCBI Taxonomy" id="210409"/>
    <lineage>
        <taxon>Eukaryota</taxon>
        <taxon>Metazoa</taxon>
        <taxon>Ecdysozoa</taxon>
        <taxon>Arthropoda</taxon>
        <taxon>Crustacea</taxon>
        <taxon>Multicrustacea</taxon>
        <taxon>Malacostraca</taxon>
        <taxon>Eumalacostraca</taxon>
        <taxon>Eucarida</taxon>
        <taxon>Decapoda</taxon>
        <taxon>Pleocyemata</taxon>
        <taxon>Brachyura</taxon>
        <taxon>Eubrachyura</taxon>
        <taxon>Portunoidea</taxon>
        <taxon>Portunidae</taxon>
        <taxon>Portuninae</taxon>
        <taxon>Portunus</taxon>
    </lineage>
</organism>
<sequence>MKRLAYSQQIFKARSAHTKLSLRWRSSDLQTQNLHKRRDCLLKIT</sequence>
<name>A0A5B7FXS5_PORTR</name>
<gene>
    <name evidence="1" type="ORF">E2C01_046186</name>
</gene>
<evidence type="ECO:0000313" key="2">
    <source>
        <dbReference type="Proteomes" id="UP000324222"/>
    </source>
</evidence>
<comment type="caution">
    <text evidence="1">The sequence shown here is derived from an EMBL/GenBank/DDBJ whole genome shotgun (WGS) entry which is preliminary data.</text>
</comment>
<proteinExistence type="predicted"/>
<accession>A0A5B7FXS5</accession>